<dbReference type="GO" id="GO:0003887">
    <property type="term" value="F:DNA-directed DNA polymerase activity"/>
    <property type="evidence" value="ECO:0007669"/>
    <property type="project" value="UniProtKB-UniRule"/>
</dbReference>
<comment type="subcellular location">
    <subcellularLocation>
        <location evidence="1">Host nucleus</location>
    </subcellularLocation>
</comment>
<evidence type="ECO:0000256" key="9">
    <source>
        <dbReference type="ARBA" id="ARBA00023125"/>
    </source>
</evidence>
<evidence type="ECO:0000256" key="2">
    <source>
        <dbReference type="ARBA" id="ARBA00005755"/>
    </source>
</evidence>
<dbReference type="InterPro" id="IPR012337">
    <property type="entry name" value="RNaseH-like_sf"/>
</dbReference>
<evidence type="ECO:0000256" key="14">
    <source>
        <dbReference type="SAM" id="MobiDB-lite"/>
    </source>
</evidence>
<evidence type="ECO:0000256" key="1">
    <source>
        <dbReference type="ARBA" id="ARBA00004147"/>
    </source>
</evidence>
<evidence type="ECO:0000256" key="4">
    <source>
        <dbReference type="ARBA" id="ARBA00022679"/>
    </source>
</evidence>
<comment type="catalytic activity">
    <reaction evidence="11 12 13">
        <text>DNA(n) + a 2'-deoxyribonucleoside 5'-triphosphate = DNA(n+1) + diphosphate</text>
        <dbReference type="Rhea" id="RHEA:22508"/>
        <dbReference type="Rhea" id="RHEA-COMP:17339"/>
        <dbReference type="Rhea" id="RHEA-COMP:17340"/>
        <dbReference type="ChEBI" id="CHEBI:33019"/>
        <dbReference type="ChEBI" id="CHEBI:61560"/>
        <dbReference type="ChEBI" id="CHEBI:173112"/>
        <dbReference type="EC" id="2.7.7.7"/>
    </reaction>
</comment>
<keyword evidence="6 12" id="KW-0235">DNA replication</keyword>
<dbReference type="SMART" id="SM00486">
    <property type="entry name" value="POLBc"/>
    <property type="match status" value="1"/>
</dbReference>
<dbReference type="GO" id="GO:0003677">
    <property type="term" value="F:DNA binding"/>
    <property type="evidence" value="ECO:0007669"/>
    <property type="project" value="UniProtKB-UniRule"/>
</dbReference>
<dbReference type="SUPFAM" id="SSF53098">
    <property type="entry name" value="Ribonuclease H-like"/>
    <property type="match status" value="1"/>
</dbReference>
<dbReference type="GO" id="GO:0000166">
    <property type="term" value="F:nucleotide binding"/>
    <property type="evidence" value="ECO:0007669"/>
    <property type="project" value="UniProtKB-UniRule"/>
</dbReference>
<keyword evidence="9 12" id="KW-0238">DNA-binding</keyword>
<evidence type="ECO:0000313" key="16">
    <source>
        <dbReference type="EMBL" id="QLI47692.1"/>
    </source>
</evidence>
<keyword evidence="4 12" id="KW-0808">Transferase</keyword>
<feature type="compositionally biased region" description="Low complexity" evidence="14">
    <location>
        <begin position="1"/>
        <end position="12"/>
    </location>
</feature>
<accession>A0A7D5Q840</accession>
<dbReference type="GO" id="GO:0039693">
    <property type="term" value="P:viral DNA genome replication"/>
    <property type="evidence" value="ECO:0007669"/>
    <property type="project" value="UniProtKB-KW"/>
</dbReference>
<feature type="region of interest" description="Disordered" evidence="14">
    <location>
        <begin position="1"/>
        <end position="33"/>
    </location>
</feature>
<evidence type="ECO:0000256" key="5">
    <source>
        <dbReference type="ARBA" id="ARBA00022695"/>
    </source>
</evidence>
<dbReference type="InterPro" id="IPR014382">
    <property type="entry name" value="DNA-dir_DNA_pol_B_adenovir"/>
</dbReference>
<evidence type="ECO:0000256" key="11">
    <source>
        <dbReference type="ARBA" id="ARBA00049244"/>
    </source>
</evidence>
<dbReference type="InterPro" id="IPR017964">
    <property type="entry name" value="DNA-dir_DNA_pol_B_CS"/>
</dbReference>
<sequence length="1247" mass="144247">MKSPSASRSKAPSPSPPTNRSRMSSAETSDPNASIEIPADLSCLGEDVKQVRTLPDMNAAHLQIRQLFNTRAGRMLSENICFLNGEPYRISAAPFCKGLRRYLRLHRFLQSPRSRRYNYIDYCYYMQDPLTRLMDFKPQSISLIQFDGRRANIVTHSTCPSPKMPPIILGENNNGQWYFVINRFPMHKCPQCGSYWREKHSCDLKKASFYHHIIHRKHGERQWQHVPFRCPAQPQQFRQMFVTYDIETYTVFENKGKRMHPFMLCFTLSGDPQMVMQARRQALKDVDIRRFRDGYYWIHTRPGVVAKKFRAFRNRLQEHFSKELIRRYYYHNRQLFDQLMLDTQVSSIYDIPYSAILEHKKELRLPEDFCAATNVVILGHNICKFDELLLAAELVENREELPRAGKCERMFMPRVGRLLFNDVTFMLPNPLYRPTSKERLQRWMRGILNQEDLENVYVKFAVRDTLQLTSGAALRKAAQAYALPLSKGECPYEAINEHISYGSFETDQDGFPAARYWDSQQVLEEQKALWRQNHGQEPYDLIHACLEYCMLDVEVTQALAHTLYNSYDQYFRQELDMAGRYNIFERPTIPSNTHAFWKQLAFSDYARERLANPRIRSVSTDYVAELYAPYRHMFQHIRQALRGGRCYPTVLGPYSQPVYVFDICGMYASALTHPMPHGLPLDPHNTARFVDLLNGLLSHPEKISYFDSRILPSILKIDAHPPPMEMLDPLPPLCSRKGGRLVWTNEPLYEEVVTIIDILILHNRGWSVVVRQDELNICFPEWKPICAAYVGKNIAAKEKADREKNEVMRSISKMLSNALYGAFATNMDTTRVVFEQDLGDTDRNNIYYGTTLVKHITVLQDNSLSGQTVLPAHHPQQPRFSAPYLQQYFHPQPEEESDQEEAESLTQECVLDDVEQELENALEAPLFITSDEDSSAPSEHHAACNNTQFKPMTMLDAPPEAMTVLHLEELDRQVPNKRYATQIACFVLGWSRAFFSDWCEIIHGPDLGTHPHERAPQSLYGDTDSLFVTQSGYERMRTRGAHRIKGPHTRLTFDPAHPALYWACDCDIKCKKCGADTYSSESIFLAPKLYGLKDAVCTNPQCGHVGQGKIRSKGHRQAELVYDTLLKCWSRHEDQLYGGVSHIPELNTRRQVFKTTLLNKVSRYEPFSIHNEPLVRILRPWKDQTLYRHGDYLYPYDISNPNPRTAQDVRVADTETLQPEAQRYPLAILSAEDCDQILSAFPPADNH</sequence>
<protein>
    <recommendedName>
        <fullName evidence="12 13">DNA polymerase</fullName>
        <ecNumber evidence="12 13">2.7.7.7</ecNumber>
    </recommendedName>
</protein>
<dbReference type="PIRSF" id="PIRSF000788">
    <property type="entry name" value="DPol_ADV"/>
    <property type="match status" value="1"/>
</dbReference>
<name>A0A7D5Q840_9ADEN</name>
<dbReference type="InterPro" id="IPR004868">
    <property type="entry name" value="DNA-dir_DNA_pol_B_mt/vir"/>
</dbReference>
<dbReference type="EMBL" id="MT138102">
    <property type="protein sequence ID" value="QLI47692.1"/>
    <property type="molecule type" value="Genomic_DNA"/>
</dbReference>
<comment type="similarity">
    <text evidence="2 12 13">Belongs to the DNA polymerase type-B family.</text>
</comment>
<dbReference type="GO" id="GO:0042025">
    <property type="term" value="C:host cell nucleus"/>
    <property type="evidence" value="ECO:0007669"/>
    <property type="project" value="UniProtKB-SubCell"/>
</dbReference>
<evidence type="ECO:0000256" key="12">
    <source>
        <dbReference type="PIRNR" id="PIRNR000788"/>
    </source>
</evidence>
<evidence type="ECO:0000259" key="15">
    <source>
        <dbReference type="Pfam" id="PF03175"/>
    </source>
</evidence>
<dbReference type="PRINTS" id="PR00106">
    <property type="entry name" value="DNAPOLB"/>
</dbReference>
<reference evidence="16" key="1">
    <citation type="submission" date="2020-01" db="EMBL/GenBank/DDBJ databases">
        <title>Viral genomes from wild and zoo birds in China.</title>
        <authorList>
            <person name="Yang Z."/>
            <person name="Shan T."/>
            <person name="Yang S."/>
            <person name="Zhang W."/>
        </authorList>
    </citation>
    <scope>NUCLEOTIDE SEQUENCE</scope>
    <source>
        <strain evidence="16">Wpk049ade02nc</strain>
    </source>
</reference>
<feature type="compositionally biased region" description="Polar residues" evidence="14">
    <location>
        <begin position="18"/>
        <end position="32"/>
    </location>
</feature>
<dbReference type="PROSITE" id="PS00116">
    <property type="entry name" value="DNA_POLYMERASE_B"/>
    <property type="match status" value="1"/>
</dbReference>
<dbReference type="EC" id="2.7.7.7" evidence="12 13"/>
<evidence type="ECO:0000256" key="7">
    <source>
        <dbReference type="ARBA" id="ARBA00022932"/>
    </source>
</evidence>
<keyword evidence="7 12" id="KW-0239">DNA-directed DNA polymerase</keyword>
<evidence type="ECO:0000256" key="13">
    <source>
        <dbReference type="RuleBase" id="RU000442"/>
    </source>
</evidence>
<proteinExistence type="inferred from homology"/>
<keyword evidence="3" id="KW-1048">Host nucleus</keyword>
<dbReference type="InterPro" id="IPR043502">
    <property type="entry name" value="DNA/RNA_pol_sf"/>
</dbReference>
<evidence type="ECO:0000256" key="3">
    <source>
        <dbReference type="ARBA" id="ARBA00022562"/>
    </source>
</evidence>
<dbReference type="Pfam" id="PF03175">
    <property type="entry name" value="DNA_pol_B_2"/>
    <property type="match status" value="1"/>
</dbReference>
<feature type="domain" description="DNA-directed DNA polymerase family B mitochondria/virus" evidence="15">
    <location>
        <begin position="408"/>
        <end position="870"/>
    </location>
</feature>
<evidence type="ECO:0000256" key="8">
    <source>
        <dbReference type="ARBA" id="ARBA00023109"/>
    </source>
</evidence>
<evidence type="ECO:0000256" key="6">
    <source>
        <dbReference type="ARBA" id="ARBA00022705"/>
    </source>
</evidence>
<evidence type="ECO:0000256" key="10">
    <source>
        <dbReference type="ARBA" id="ARBA00046822"/>
    </source>
</evidence>
<dbReference type="SUPFAM" id="SSF56672">
    <property type="entry name" value="DNA/RNA polymerases"/>
    <property type="match status" value="1"/>
</dbReference>
<organism evidence="16">
    <name type="scientific">Adenoviridae sp</name>
    <dbReference type="NCBI Taxonomy" id="2558248"/>
    <lineage>
        <taxon>Viruses</taxon>
        <taxon>Varidnaviria</taxon>
        <taxon>Bamfordvirae</taxon>
        <taxon>Preplasmiviricota</taxon>
        <taxon>Polisuviricotina</taxon>
        <taxon>Pharingeaviricetes</taxon>
        <taxon>Rowavirales</taxon>
        <taxon>Adenoviridae</taxon>
    </lineage>
</organism>
<keyword evidence="8" id="KW-1194">Viral DNA replication</keyword>
<comment type="subunit">
    <text evidence="10">Heterodimer with the terminal protein; this heterodimer binds to bp 9 to 18 of the genome. Forms a complex with viral pTP, DBP and hosts NFIA and POU2F1/OCT1 for initiation of replication.</text>
</comment>
<dbReference type="InterPro" id="IPR006172">
    <property type="entry name" value="DNA-dir_DNA_pol_B"/>
</dbReference>
<dbReference type="GO" id="GO:0006260">
    <property type="term" value="P:DNA replication"/>
    <property type="evidence" value="ECO:0007669"/>
    <property type="project" value="UniProtKB-KW"/>
</dbReference>
<keyword evidence="5 12" id="KW-0548">Nucleotidyltransferase</keyword>